<proteinExistence type="predicted"/>
<evidence type="ECO:0000256" key="1">
    <source>
        <dbReference type="SAM" id="MobiDB-lite"/>
    </source>
</evidence>
<dbReference type="EMBL" id="CAJFDH010000004">
    <property type="protein sequence ID" value="CAD5220034.1"/>
    <property type="molecule type" value="Genomic_DNA"/>
</dbReference>
<gene>
    <name evidence="2" type="ORF">BOKJ2_LOCUS8742</name>
</gene>
<feature type="compositionally biased region" description="Polar residues" evidence="1">
    <location>
        <begin position="7"/>
        <end position="16"/>
    </location>
</feature>
<dbReference type="Proteomes" id="UP000614601">
    <property type="component" value="Unassembled WGS sequence"/>
</dbReference>
<dbReference type="EMBL" id="CAJFCW020000004">
    <property type="protein sequence ID" value="CAG9113150.1"/>
    <property type="molecule type" value="Genomic_DNA"/>
</dbReference>
<dbReference type="Proteomes" id="UP000783686">
    <property type="component" value="Unassembled WGS sequence"/>
</dbReference>
<reference evidence="2" key="1">
    <citation type="submission" date="2020-09" db="EMBL/GenBank/DDBJ databases">
        <authorList>
            <person name="Kikuchi T."/>
        </authorList>
    </citation>
    <scope>NUCLEOTIDE SEQUENCE</scope>
    <source>
        <strain evidence="2">SH1</strain>
    </source>
</reference>
<evidence type="ECO:0000313" key="2">
    <source>
        <dbReference type="EMBL" id="CAD5220034.1"/>
    </source>
</evidence>
<feature type="region of interest" description="Disordered" evidence="1">
    <location>
        <begin position="1"/>
        <end position="23"/>
    </location>
</feature>
<organism evidence="2 3">
    <name type="scientific">Bursaphelenchus okinawaensis</name>
    <dbReference type="NCBI Taxonomy" id="465554"/>
    <lineage>
        <taxon>Eukaryota</taxon>
        <taxon>Metazoa</taxon>
        <taxon>Ecdysozoa</taxon>
        <taxon>Nematoda</taxon>
        <taxon>Chromadorea</taxon>
        <taxon>Rhabditida</taxon>
        <taxon>Tylenchina</taxon>
        <taxon>Tylenchomorpha</taxon>
        <taxon>Aphelenchoidea</taxon>
        <taxon>Aphelenchoididae</taxon>
        <taxon>Bursaphelenchus</taxon>
    </lineage>
</organism>
<dbReference type="AlphaFoldDB" id="A0A811KX57"/>
<keyword evidence="3" id="KW-1185">Reference proteome</keyword>
<accession>A0A811KX57</accession>
<sequence>MDLQPGKSASPSAKKNLNQEKHRINEQKSSYLVTMLSLIQSLETLLIQRENKRKAMHKLSTDLKLHKESINSRIDDLTAKARKLSKMAKENTKVRESASESFASSKFGTCHSNSKVVEQKQSETLDNILKRLEVLEKVKAKETIGASITSPATNHNVEREESSALYGVCEMTGNYELCAKSIDDCISQLKCVRTMPALICRSNVEGINSTEQVDYVIQVLEAFGKRLKNSLQYAHFDGSPRAHRSRENVLS</sequence>
<name>A0A811KX57_9BILA</name>
<protein>
    <submittedName>
        <fullName evidence="2">Uncharacterized protein</fullName>
    </submittedName>
</protein>
<evidence type="ECO:0000313" key="3">
    <source>
        <dbReference type="Proteomes" id="UP000614601"/>
    </source>
</evidence>
<comment type="caution">
    <text evidence="2">The sequence shown here is derived from an EMBL/GenBank/DDBJ whole genome shotgun (WGS) entry which is preliminary data.</text>
</comment>